<dbReference type="PANTHER" id="PTHR33744">
    <property type="entry name" value="CARBOHYDRATE DIACID REGULATOR"/>
    <property type="match status" value="1"/>
</dbReference>
<dbReference type="SMART" id="SM00065">
    <property type="entry name" value="GAF"/>
    <property type="match status" value="1"/>
</dbReference>
<comment type="similarity">
    <text evidence="1">Belongs to the CdaR family.</text>
</comment>
<keyword evidence="4" id="KW-1185">Reference proteome</keyword>
<dbReference type="OrthoDB" id="8026818at2"/>
<accession>A0A345SXQ0</accession>
<dbReference type="InterPro" id="IPR042070">
    <property type="entry name" value="PucR_C-HTH_sf"/>
</dbReference>
<reference evidence="4" key="1">
    <citation type="submission" date="2018-07" db="EMBL/GenBank/DDBJ databases">
        <title>Streptacidiphilus bronchialis DSM 106435 chromosome.</title>
        <authorList>
            <person name="Batra D."/>
            <person name="Gulvik C.A."/>
        </authorList>
    </citation>
    <scope>NUCLEOTIDE SEQUENCE [LARGE SCALE GENOMIC DNA]</scope>
    <source>
        <strain evidence="4">DSM 106435</strain>
    </source>
</reference>
<dbReference type="Pfam" id="PF01590">
    <property type="entry name" value="GAF"/>
    <property type="match status" value="1"/>
</dbReference>
<dbReference type="KEGG" id="stri:C7M71_014775"/>
<dbReference type="Gene3D" id="1.10.10.2840">
    <property type="entry name" value="PucR C-terminal helix-turn-helix domain"/>
    <property type="match status" value="1"/>
</dbReference>
<dbReference type="Proteomes" id="UP000249340">
    <property type="component" value="Chromosome"/>
</dbReference>
<evidence type="ECO:0000313" key="3">
    <source>
        <dbReference type="EMBL" id="AXI78505.1"/>
    </source>
</evidence>
<dbReference type="Pfam" id="PF13556">
    <property type="entry name" value="HTH_30"/>
    <property type="match status" value="1"/>
</dbReference>
<proteinExistence type="inferred from homology"/>
<dbReference type="InterPro" id="IPR041522">
    <property type="entry name" value="CdaR_GGDEF"/>
</dbReference>
<sequence>MMTRGPADTVAFNVLELLASEAPVAQFEELVEGARRRCTSSEDLETLQRLKQLGLSIRTQSKRRKQREAGLSALVDTARDLAMPYDLDTLLKVITRRARLLLGVDMSYISFPDDEHGYIYIRTSDGHTSTLSVGLRLPDGSGLGSSVLASPAPFWTADYLVDERIPHSPVIDEVVRAEGLHAIMGVPLSHRTRPFGVLYVADRNVRHFTTDEIALMSSLGDLAGVAIEKARLLDQSTATVSALELQSSRTEAGLQEVRELSDIHHLLISLALSGGDPHALGREASRQLDAGVRVYAFDGTLLATAGELPRPDEDTVVSATMDAHAAHSPIRLPGGLWAAPISAGTANLGTLLLRPALPQSDRGEQISRLVAQAMAVPLLLESNRAATAVGHVRDELLDELLSNQQRPPQQLALRARRLGIDLSTPHVLVIARPEGEARGKVATWASLYAHRMGGLKRVDNGRAVLLLPGTDPGAAARAVSEELTSLLGHPVTVSAAGPASDPTSVFHSYHEALRYLDAMTSLGAVGRSASARELGFIGVLLADNHDVEGFIDSTIGPVLDYDQQRLTELARTLDAYFETGNSPTYASQKLHVHPNTVARRLERISELLGPEWQKPERAFEIQLALKLSRIRRILLDRTPRSAEDGTADHGG</sequence>
<feature type="domain" description="GAF" evidence="2">
    <location>
        <begin position="86"/>
        <end position="237"/>
    </location>
</feature>
<dbReference type="InterPro" id="IPR029016">
    <property type="entry name" value="GAF-like_dom_sf"/>
</dbReference>
<evidence type="ECO:0000256" key="1">
    <source>
        <dbReference type="ARBA" id="ARBA00006754"/>
    </source>
</evidence>
<dbReference type="InterPro" id="IPR025736">
    <property type="entry name" value="PucR_C-HTH_dom"/>
</dbReference>
<dbReference type="Pfam" id="PF17853">
    <property type="entry name" value="GGDEF_2"/>
    <property type="match status" value="1"/>
</dbReference>
<dbReference type="InterPro" id="IPR051448">
    <property type="entry name" value="CdaR-like_regulators"/>
</dbReference>
<dbReference type="InterPro" id="IPR003018">
    <property type="entry name" value="GAF"/>
</dbReference>
<evidence type="ECO:0000313" key="4">
    <source>
        <dbReference type="Proteomes" id="UP000249340"/>
    </source>
</evidence>
<protein>
    <submittedName>
        <fullName evidence="3">GAF domain-containing protein</fullName>
    </submittedName>
</protein>
<name>A0A345SXQ0_9ACTN</name>
<gene>
    <name evidence="3" type="ORF">C7M71_014775</name>
</gene>
<dbReference type="EMBL" id="CP031264">
    <property type="protein sequence ID" value="AXI78505.1"/>
    <property type="molecule type" value="Genomic_DNA"/>
</dbReference>
<organism evidence="3 4">
    <name type="scientific">Peterkaempfera bronchialis</name>
    <dbReference type="NCBI Taxonomy" id="2126346"/>
    <lineage>
        <taxon>Bacteria</taxon>
        <taxon>Bacillati</taxon>
        <taxon>Actinomycetota</taxon>
        <taxon>Actinomycetes</taxon>
        <taxon>Kitasatosporales</taxon>
        <taxon>Streptomycetaceae</taxon>
        <taxon>Peterkaempfera</taxon>
    </lineage>
</organism>
<dbReference type="AlphaFoldDB" id="A0A345SXQ0"/>
<dbReference type="Gene3D" id="3.30.450.40">
    <property type="match status" value="1"/>
</dbReference>
<evidence type="ECO:0000259" key="2">
    <source>
        <dbReference type="SMART" id="SM00065"/>
    </source>
</evidence>
<dbReference type="SUPFAM" id="SSF55781">
    <property type="entry name" value="GAF domain-like"/>
    <property type="match status" value="1"/>
</dbReference>
<dbReference type="PANTHER" id="PTHR33744:SF1">
    <property type="entry name" value="DNA-BINDING TRANSCRIPTIONAL ACTIVATOR ADER"/>
    <property type="match status" value="1"/>
</dbReference>